<sequence>MPEEITPPKGAPAGTTKPPVVAIGTPAEVKRICGKYYQSAELPTYKLALPNIQTIYEDSQGKVKKHVRFLPA</sequence>
<evidence type="ECO:0000313" key="1">
    <source>
        <dbReference type="EMBL" id="KAF2883227.1"/>
    </source>
</evidence>
<keyword evidence="2" id="KW-1185">Reference proteome</keyword>
<comment type="caution">
    <text evidence="1">The sequence shown here is derived from an EMBL/GenBank/DDBJ whole genome shotgun (WGS) entry which is preliminary data.</text>
</comment>
<organism evidence="1 2">
    <name type="scientific">Ignelater luminosus</name>
    <name type="common">Cucubano</name>
    <name type="synonym">Pyrophorus luminosus</name>
    <dbReference type="NCBI Taxonomy" id="2038154"/>
    <lineage>
        <taxon>Eukaryota</taxon>
        <taxon>Metazoa</taxon>
        <taxon>Ecdysozoa</taxon>
        <taxon>Arthropoda</taxon>
        <taxon>Hexapoda</taxon>
        <taxon>Insecta</taxon>
        <taxon>Pterygota</taxon>
        <taxon>Neoptera</taxon>
        <taxon>Endopterygota</taxon>
        <taxon>Coleoptera</taxon>
        <taxon>Polyphaga</taxon>
        <taxon>Elateriformia</taxon>
        <taxon>Elateroidea</taxon>
        <taxon>Elateridae</taxon>
        <taxon>Agrypninae</taxon>
        <taxon>Pyrophorini</taxon>
        <taxon>Ignelater</taxon>
    </lineage>
</organism>
<name>A0A8K0G023_IGNLU</name>
<dbReference type="Proteomes" id="UP000801492">
    <property type="component" value="Unassembled WGS sequence"/>
</dbReference>
<evidence type="ECO:0000313" key="2">
    <source>
        <dbReference type="Proteomes" id="UP000801492"/>
    </source>
</evidence>
<accession>A0A8K0G023</accession>
<gene>
    <name evidence="1" type="ORF">ILUMI_22954</name>
</gene>
<reference evidence="1" key="1">
    <citation type="submission" date="2019-08" db="EMBL/GenBank/DDBJ databases">
        <title>The genome of the North American firefly Photinus pyralis.</title>
        <authorList>
            <consortium name="Photinus pyralis genome working group"/>
            <person name="Fallon T.R."/>
            <person name="Sander Lower S.E."/>
            <person name="Weng J.-K."/>
        </authorList>
    </citation>
    <scope>NUCLEOTIDE SEQUENCE</scope>
    <source>
        <strain evidence="1">TRF0915ILg1</strain>
        <tissue evidence="1">Whole body</tissue>
    </source>
</reference>
<protein>
    <submittedName>
        <fullName evidence="1">Uncharacterized protein</fullName>
    </submittedName>
</protein>
<dbReference type="EMBL" id="VTPC01090542">
    <property type="protein sequence ID" value="KAF2883227.1"/>
    <property type="molecule type" value="Genomic_DNA"/>
</dbReference>
<dbReference type="AlphaFoldDB" id="A0A8K0G023"/>
<proteinExistence type="predicted"/>